<dbReference type="PROSITE" id="PS50108">
    <property type="entry name" value="CRIB"/>
    <property type="match status" value="1"/>
</dbReference>
<feature type="compositionally biased region" description="Low complexity" evidence="1">
    <location>
        <begin position="438"/>
        <end position="474"/>
    </location>
</feature>
<reference evidence="3 4" key="1">
    <citation type="submission" date="2019-07" db="EMBL/GenBank/DDBJ databases">
        <authorList>
            <person name="Jastrzebski P J."/>
            <person name="Paukszto L."/>
            <person name="Jastrzebski P J."/>
        </authorList>
    </citation>
    <scope>NUCLEOTIDE SEQUENCE [LARGE SCALE GENOMIC DNA]</scope>
    <source>
        <strain evidence="3 4">WMS-il1</strain>
    </source>
</reference>
<feature type="compositionally biased region" description="Polar residues" evidence="1">
    <location>
        <begin position="146"/>
        <end position="160"/>
    </location>
</feature>
<organism evidence="3 4">
    <name type="scientific">Hymenolepis diminuta</name>
    <name type="common">Rat tapeworm</name>
    <dbReference type="NCBI Taxonomy" id="6216"/>
    <lineage>
        <taxon>Eukaryota</taxon>
        <taxon>Metazoa</taxon>
        <taxon>Spiralia</taxon>
        <taxon>Lophotrochozoa</taxon>
        <taxon>Platyhelminthes</taxon>
        <taxon>Cestoda</taxon>
        <taxon>Eucestoda</taxon>
        <taxon>Cyclophyllidea</taxon>
        <taxon>Hymenolepididae</taxon>
        <taxon>Hymenolepis</taxon>
    </lineage>
</organism>
<feature type="compositionally biased region" description="Polar residues" evidence="1">
    <location>
        <begin position="635"/>
        <end position="650"/>
    </location>
</feature>
<feature type="region of interest" description="Disordered" evidence="1">
    <location>
        <begin position="438"/>
        <end position="543"/>
    </location>
</feature>
<proteinExistence type="predicted"/>
<dbReference type="InterPro" id="IPR000095">
    <property type="entry name" value="CRIB_dom"/>
</dbReference>
<dbReference type="SMART" id="SM00285">
    <property type="entry name" value="PBD"/>
    <property type="match status" value="1"/>
</dbReference>
<gene>
    <name evidence="3" type="ORF">WMSIL1_LOCUS4907</name>
</gene>
<feature type="region of interest" description="Disordered" evidence="1">
    <location>
        <begin position="1"/>
        <end position="23"/>
    </location>
</feature>
<feature type="compositionally biased region" description="Basic and acidic residues" evidence="1">
    <location>
        <begin position="238"/>
        <end position="249"/>
    </location>
</feature>
<dbReference type="AlphaFoldDB" id="A0A564YDJ2"/>
<feature type="compositionally biased region" description="Basic and acidic residues" evidence="1">
    <location>
        <begin position="262"/>
        <end position="274"/>
    </location>
</feature>
<feature type="compositionally biased region" description="Polar residues" evidence="1">
    <location>
        <begin position="475"/>
        <end position="484"/>
    </location>
</feature>
<feature type="compositionally biased region" description="Basic and acidic residues" evidence="1">
    <location>
        <begin position="282"/>
        <end position="298"/>
    </location>
</feature>
<evidence type="ECO:0000313" key="4">
    <source>
        <dbReference type="Proteomes" id="UP000321570"/>
    </source>
</evidence>
<dbReference type="EMBL" id="CABIJS010000144">
    <property type="protein sequence ID" value="VUZ44798.1"/>
    <property type="molecule type" value="Genomic_DNA"/>
</dbReference>
<feature type="compositionally biased region" description="Polar residues" evidence="1">
    <location>
        <begin position="104"/>
        <end position="125"/>
    </location>
</feature>
<accession>A0A564YDJ2</accession>
<protein>
    <recommendedName>
        <fullName evidence="2">CRIB domain-containing protein</fullName>
    </recommendedName>
</protein>
<feature type="domain" description="CRIB" evidence="2">
    <location>
        <begin position="25"/>
        <end position="39"/>
    </location>
</feature>
<feature type="compositionally biased region" description="Polar residues" evidence="1">
    <location>
        <begin position="354"/>
        <end position="370"/>
    </location>
</feature>
<feature type="compositionally biased region" description="Polar residues" evidence="1">
    <location>
        <begin position="299"/>
        <end position="322"/>
    </location>
</feature>
<feature type="compositionally biased region" description="Low complexity" evidence="1">
    <location>
        <begin position="706"/>
        <end position="717"/>
    </location>
</feature>
<feature type="region of interest" description="Disordered" evidence="1">
    <location>
        <begin position="573"/>
        <end position="608"/>
    </location>
</feature>
<feature type="compositionally biased region" description="Low complexity" evidence="1">
    <location>
        <begin position="527"/>
        <end position="543"/>
    </location>
</feature>
<feature type="compositionally biased region" description="Polar residues" evidence="1">
    <location>
        <begin position="382"/>
        <end position="393"/>
    </location>
</feature>
<feature type="compositionally biased region" description="Low complexity" evidence="1">
    <location>
        <begin position="485"/>
        <end position="515"/>
    </location>
</feature>
<keyword evidence="4" id="KW-1185">Reference proteome</keyword>
<feature type="compositionally biased region" description="Pro residues" evidence="1">
    <location>
        <begin position="131"/>
        <end position="143"/>
    </location>
</feature>
<evidence type="ECO:0000313" key="3">
    <source>
        <dbReference type="EMBL" id="VUZ44798.1"/>
    </source>
</evidence>
<evidence type="ECO:0000259" key="2">
    <source>
        <dbReference type="PROSITE" id="PS50108"/>
    </source>
</evidence>
<feature type="region of interest" description="Disordered" evidence="1">
    <location>
        <begin position="683"/>
        <end position="717"/>
    </location>
</feature>
<feature type="compositionally biased region" description="Pro residues" evidence="1">
    <location>
        <begin position="223"/>
        <end position="236"/>
    </location>
</feature>
<feature type="compositionally biased region" description="Polar residues" evidence="1">
    <location>
        <begin position="691"/>
        <end position="705"/>
    </location>
</feature>
<feature type="region of interest" description="Disordered" evidence="1">
    <location>
        <begin position="628"/>
        <end position="650"/>
    </location>
</feature>
<name>A0A564YDJ2_HYMDI</name>
<dbReference type="Proteomes" id="UP000321570">
    <property type="component" value="Unassembled WGS sequence"/>
</dbReference>
<evidence type="ECO:0000256" key="1">
    <source>
        <dbReference type="SAM" id="MobiDB-lite"/>
    </source>
</evidence>
<feature type="compositionally biased region" description="Basic and acidic residues" evidence="1">
    <location>
        <begin position="1"/>
        <end position="10"/>
    </location>
</feature>
<sequence length="743" mass="77417">MRLRFSRRESMQSPKGGKKFNRDLISLPQNDFRHVGHVGVDGTIFGDVGFALDDVDEDDKDPSPAGSCMTIGSASDKENPRLSDTTLGERSSRRSSVGIKSIPPTRSTAPTINGNSSPSENTRLNSSVLPSKPPPSSPPPPPVSLTMDSTSWFTSTSATNGGVDDSEPSILDMGSSFMDEIFQCLSAKTEGLNLLDSVSPSTTTETNCIASATAKLTVTSSEPPKPIQQTPSPPPESQRMETRQAEEKQASPLPSPMPKPARSRELTPLEESKHNVTNGVDSSKRLSVDRTNGDRYERSNSAGVNGNLIGSHTSLIDTTSSPFHRGRADNDRSSNGTGGTNDGNNTTSGRPFMNATSTLTRAFRKSSASLSRRPDKAPSALSLEQSSSTTNQMPPIKGRLEGGAGGKSKRPIISGPVMISNPTLVTGVSVTSIISEGTTTGAVSTPPSSSSPSLRGGNSRGSSITTISSPLSLGQGSQRTPGGQTTPVTTTSTTTPSISPAPSTSSLATSSTSSSNLGLHQHYPTSTTTGRIHGTNNTTTTGWVTAGGAGLRALRDRGELVFRAPATVGGVGGTGRRTRVNQGVSGSGEYQPRSIGITSGGTLDRGIRPQLPICPATVTLPRRTNHFGLRDRSNVDTSETNGNSVRISSYSTQERVIDQVASNHLPSQSSSVVTPTALDDYSLIPPPAVESQIQRKVPSPTSGADSSTEQATSSSSAGLSEELLSFWGSEFASLLGSSASAST</sequence>
<feature type="region of interest" description="Disordered" evidence="1">
    <location>
        <begin position="53"/>
        <end position="172"/>
    </location>
</feature>
<feature type="region of interest" description="Disordered" evidence="1">
    <location>
        <begin position="217"/>
        <end position="420"/>
    </location>
</feature>